<dbReference type="RefSeq" id="WP_258393294.1">
    <property type="nucleotide sequence ID" value="NZ_AP019769.1"/>
</dbReference>
<keyword evidence="3 5" id="KW-1133">Transmembrane helix</keyword>
<name>A0A915SEU6_9ARCH</name>
<gene>
    <name evidence="6" type="ORF">MJ1_0079</name>
</gene>
<dbReference type="GO" id="GO:0008168">
    <property type="term" value="F:methyltransferase activity"/>
    <property type="evidence" value="ECO:0007669"/>
    <property type="project" value="UniProtKB-KW"/>
</dbReference>
<dbReference type="Pfam" id="PF04191">
    <property type="entry name" value="PEMT"/>
    <property type="match status" value="1"/>
</dbReference>
<comment type="subcellular location">
    <subcellularLocation>
        <location evidence="1">Endomembrane system</location>
        <topology evidence="1">Multi-pass membrane protein</topology>
    </subcellularLocation>
</comment>
<proteinExistence type="predicted"/>
<accession>A0A915SEU6</accession>
<evidence type="ECO:0000256" key="3">
    <source>
        <dbReference type="ARBA" id="ARBA00022989"/>
    </source>
</evidence>
<reference evidence="7" key="1">
    <citation type="journal article" date="2022" name="Int. J. Syst. Evol. Microbiol.">
        <title>Nanobdella aerobiophila gen. nov., sp. nov., a thermoacidophilic, obligate ectosymbiotic archaeon, and proposal of Nanobdellaceae fam. nov., Nanobdellales ord. nov. and Nanobdellia class. nov.</title>
        <authorList>
            <person name="Kato S."/>
            <person name="Ogasawara A."/>
            <person name="Itoh T."/>
            <person name="Sakai H.D."/>
            <person name="Shimizu M."/>
            <person name="Yuki M."/>
            <person name="Kaneko M."/>
            <person name="Takashina T."/>
            <person name="Ohkuma M."/>
        </authorList>
    </citation>
    <scope>NUCLEOTIDE SEQUENCE [LARGE SCALE GENOMIC DNA]</scope>
    <source>
        <strain evidence="7">MJ1</strain>
    </source>
</reference>
<evidence type="ECO:0000313" key="7">
    <source>
        <dbReference type="Proteomes" id="UP001055553"/>
    </source>
</evidence>
<protein>
    <submittedName>
        <fullName evidence="6">Isoprenylcysteine carboxyl methyltransferase</fullName>
    </submittedName>
</protein>
<feature type="transmembrane region" description="Helical" evidence="5">
    <location>
        <begin position="136"/>
        <end position="163"/>
    </location>
</feature>
<dbReference type="EMBL" id="AP019769">
    <property type="protein sequence ID" value="BBL45255.1"/>
    <property type="molecule type" value="Genomic_DNA"/>
</dbReference>
<dbReference type="GO" id="GO:0032259">
    <property type="term" value="P:methylation"/>
    <property type="evidence" value="ECO:0007669"/>
    <property type="project" value="UniProtKB-KW"/>
</dbReference>
<keyword evidence="2 5" id="KW-0812">Transmembrane</keyword>
<evidence type="ECO:0000256" key="1">
    <source>
        <dbReference type="ARBA" id="ARBA00004127"/>
    </source>
</evidence>
<feature type="transmembrane region" description="Helical" evidence="5">
    <location>
        <begin position="71"/>
        <end position="93"/>
    </location>
</feature>
<dbReference type="GeneID" id="74568030"/>
<keyword evidence="7" id="KW-1185">Reference proteome</keyword>
<feature type="transmembrane region" description="Helical" evidence="5">
    <location>
        <begin position="12"/>
        <end position="30"/>
    </location>
</feature>
<evidence type="ECO:0000256" key="5">
    <source>
        <dbReference type="SAM" id="Phobius"/>
    </source>
</evidence>
<evidence type="ECO:0000313" key="6">
    <source>
        <dbReference type="EMBL" id="BBL45255.1"/>
    </source>
</evidence>
<organism evidence="6 7">
    <name type="scientific">Nanobdella aerobiophila</name>
    <dbReference type="NCBI Taxonomy" id="2586965"/>
    <lineage>
        <taxon>Archaea</taxon>
        <taxon>Nanobdellota</taxon>
        <taxon>Nanobdellia</taxon>
        <taxon>Nanobdellales</taxon>
        <taxon>Nanobdellaceae</taxon>
        <taxon>Nanobdella</taxon>
    </lineage>
</organism>
<dbReference type="InterPro" id="IPR052527">
    <property type="entry name" value="Metal_cation-efflux_comp"/>
</dbReference>
<evidence type="ECO:0000256" key="2">
    <source>
        <dbReference type="ARBA" id="ARBA00022692"/>
    </source>
</evidence>
<feature type="transmembrane region" description="Helical" evidence="5">
    <location>
        <begin position="42"/>
        <end position="65"/>
    </location>
</feature>
<dbReference type="AlphaFoldDB" id="A0A915SEU6"/>
<dbReference type="PROSITE" id="PS50244">
    <property type="entry name" value="S5A_REDUCTASE"/>
    <property type="match status" value="1"/>
</dbReference>
<keyword evidence="6" id="KW-0808">Transferase</keyword>
<dbReference type="Gene3D" id="1.20.120.1630">
    <property type="match status" value="1"/>
</dbReference>
<dbReference type="Proteomes" id="UP001055553">
    <property type="component" value="Chromosome"/>
</dbReference>
<keyword evidence="6" id="KW-0489">Methyltransferase</keyword>
<dbReference type="InterPro" id="IPR007318">
    <property type="entry name" value="Phopholipid_MeTrfase"/>
</dbReference>
<evidence type="ECO:0000256" key="4">
    <source>
        <dbReference type="ARBA" id="ARBA00023136"/>
    </source>
</evidence>
<dbReference type="PANTHER" id="PTHR43847">
    <property type="entry name" value="BLL3993 PROTEIN"/>
    <property type="match status" value="1"/>
</dbReference>
<dbReference type="GO" id="GO:0012505">
    <property type="term" value="C:endomembrane system"/>
    <property type="evidence" value="ECO:0007669"/>
    <property type="project" value="UniProtKB-SubCell"/>
</dbReference>
<sequence>MIINFALEEYLYLFIVSEIVVGIVMPFIILKGEKEKVIQYKLYSLIESILYILIGMTFIAIFASIGQFYNYGIFNYSTGNIVGFLLFLIGILYQGIAEASLGKYYLPYLGIAEGQKIIKNGIYKYIRHPGYFGEMLIFLGFGFVTYNILGIIIALIVDIFIYIGEVLPEEQYLENNFGQEYKDYKKETYRFIPYIF</sequence>
<dbReference type="KEGG" id="naer:MJ1_0079"/>
<keyword evidence="4 5" id="KW-0472">Membrane</keyword>
<dbReference type="PANTHER" id="PTHR43847:SF1">
    <property type="entry name" value="BLL3993 PROTEIN"/>
    <property type="match status" value="1"/>
</dbReference>